<sequence>MIKIVKAEYLQAYVIRLWFSDRTYGDYDLQPLLDRGSELVAPLRDAAYFRQFFLELGALCWKNGLELSPGNIHRKLRQQGLLQTTHQAA</sequence>
<dbReference type="InterPro" id="IPR036782">
    <property type="entry name" value="NE0471-like_N"/>
</dbReference>
<dbReference type="SUPFAM" id="SSF143880">
    <property type="entry name" value="NE0471 N-terminal domain-like"/>
    <property type="match status" value="1"/>
</dbReference>
<keyword evidence="2" id="KW-1185">Reference proteome</keyword>
<dbReference type="Pfam" id="PF10387">
    <property type="entry name" value="DUF2442"/>
    <property type="match status" value="1"/>
</dbReference>
<dbReference type="RefSeq" id="WP_255187636.1">
    <property type="nucleotide sequence ID" value="NZ_CP113517.1"/>
</dbReference>
<name>A0ABY7GQE3_9GAMM</name>
<evidence type="ECO:0000313" key="1">
    <source>
        <dbReference type="EMBL" id="WAR46722.1"/>
    </source>
</evidence>
<accession>A0ABY7GQE3</accession>
<gene>
    <name evidence="1" type="ORF">NM686_009475</name>
</gene>
<dbReference type="EMBL" id="CP113517">
    <property type="protein sequence ID" value="WAR46722.1"/>
    <property type="molecule type" value="Genomic_DNA"/>
</dbReference>
<protein>
    <submittedName>
        <fullName evidence="1">DUF2442 domain-containing protein</fullName>
    </submittedName>
</protein>
<dbReference type="Proteomes" id="UP001162780">
    <property type="component" value="Chromosome"/>
</dbReference>
<dbReference type="InterPro" id="IPR018841">
    <property type="entry name" value="DUF2442"/>
</dbReference>
<reference evidence="1" key="1">
    <citation type="submission" date="2022-11" db="EMBL/GenBank/DDBJ databases">
        <title>Methylomonas rapida sp. nov., Carotenoid-Producing Obligate Methanotrophs with High Growth Characteristics and Biotechnological Potential.</title>
        <authorList>
            <person name="Tikhonova E.N."/>
            <person name="Suleimanov R.Z."/>
            <person name="Miroshnikov K."/>
            <person name="Oshkin I.Y."/>
            <person name="Belova S.E."/>
            <person name="Danilova O.V."/>
            <person name="Ashikhmin A."/>
            <person name="Konopkin A."/>
            <person name="But S.Y."/>
            <person name="Khmelenina V.N."/>
            <person name="Kuznetsov N."/>
            <person name="Pimenov N.V."/>
            <person name="Dedysh S.N."/>
        </authorList>
    </citation>
    <scope>NUCLEOTIDE SEQUENCE</scope>
    <source>
        <strain evidence="1">MP1</strain>
    </source>
</reference>
<proteinExistence type="predicted"/>
<dbReference type="Gene3D" id="3.30.2020.10">
    <property type="entry name" value="NE0471-like N-terminal domain"/>
    <property type="match status" value="1"/>
</dbReference>
<organism evidence="1 2">
    <name type="scientific">Methylomonas rapida</name>
    <dbReference type="NCBI Taxonomy" id="2963939"/>
    <lineage>
        <taxon>Bacteria</taxon>
        <taxon>Pseudomonadati</taxon>
        <taxon>Pseudomonadota</taxon>
        <taxon>Gammaproteobacteria</taxon>
        <taxon>Methylococcales</taxon>
        <taxon>Methylococcaceae</taxon>
        <taxon>Methylomonas</taxon>
    </lineage>
</organism>
<evidence type="ECO:0000313" key="2">
    <source>
        <dbReference type="Proteomes" id="UP001162780"/>
    </source>
</evidence>